<comment type="caution">
    <text evidence="3">The sequence shown here is derived from an EMBL/GenBank/DDBJ whole genome shotgun (WGS) entry which is preliminary data.</text>
</comment>
<organism evidence="3 4">
    <name type="scientific">Cephalotus follicularis</name>
    <name type="common">Albany pitcher plant</name>
    <dbReference type="NCBI Taxonomy" id="3775"/>
    <lineage>
        <taxon>Eukaryota</taxon>
        <taxon>Viridiplantae</taxon>
        <taxon>Streptophyta</taxon>
        <taxon>Embryophyta</taxon>
        <taxon>Tracheophyta</taxon>
        <taxon>Spermatophyta</taxon>
        <taxon>Magnoliopsida</taxon>
        <taxon>eudicotyledons</taxon>
        <taxon>Gunneridae</taxon>
        <taxon>Pentapetalae</taxon>
        <taxon>rosids</taxon>
        <taxon>fabids</taxon>
        <taxon>Oxalidales</taxon>
        <taxon>Cephalotaceae</taxon>
        <taxon>Cephalotus</taxon>
    </lineage>
</organism>
<keyword evidence="4" id="KW-1185">Reference proteome</keyword>
<dbReference type="EMBL" id="BDDD01009970">
    <property type="protein sequence ID" value="GAV92462.1"/>
    <property type="molecule type" value="Genomic_DNA"/>
</dbReference>
<evidence type="ECO:0000313" key="4">
    <source>
        <dbReference type="Proteomes" id="UP000187406"/>
    </source>
</evidence>
<dbReference type="SMART" id="SM01204">
    <property type="entry name" value="FIST_C"/>
    <property type="match status" value="1"/>
</dbReference>
<name>A0A1Q3DJ51_CEPFO</name>
<dbReference type="GO" id="GO:0032436">
    <property type="term" value="P:positive regulation of proteasomal ubiquitin-dependent protein catabolic process"/>
    <property type="evidence" value="ECO:0007669"/>
    <property type="project" value="TreeGrafter"/>
</dbReference>
<dbReference type="InterPro" id="IPR019494">
    <property type="entry name" value="FIST_C"/>
</dbReference>
<dbReference type="AlphaFoldDB" id="A0A1Q3DJ51"/>
<protein>
    <submittedName>
        <fullName evidence="3">F-box domain-containing protein/FIST_C domain-containing protein</fullName>
    </submittedName>
</protein>
<evidence type="ECO:0000256" key="1">
    <source>
        <dbReference type="SAM" id="MobiDB-lite"/>
    </source>
</evidence>
<dbReference type="PANTHER" id="PTHR14939:SF8">
    <property type="entry name" value="FIST C-DOMAIN DOMAIN-CONTAINING PROTEIN"/>
    <property type="match status" value="1"/>
</dbReference>
<gene>
    <name evidence="3" type="ORF">CFOL_v3_35841</name>
</gene>
<dbReference type="InterPro" id="IPR001810">
    <property type="entry name" value="F-box_dom"/>
</dbReference>
<sequence length="546" mass="59557">MASTQKRKPVEKKKKKKKRKMASGFSLVNEDILQNILKRLPAVSFSSAACVSKCWYNVCSTILSKPKLASALSLNPSLHIALKEVLDKVLSEPIRPHFAIACTATQFCLQETHQRITQALGPGIPIITSAANGVIGIDALTNELKEVKWDSDDDDDPIPEGYDFQSNLNRGVVLVVGFVPGLKVGAIPLLRLKKDPVPMVKKFVTDIKDYTASVSGGTSPVGIILFGDQSVDMKPILADLDYAMPEETVIVGDASSCFLIRSGENTQNYCGDEDLYMSDAAALVFARERNKSPDIGETQFHVTLSTGVLPFGPELKAVSVRMKGAECSWLLAEIEETNEILDGTRLLDDIIDMLDDESLDLYIGVTQQRKKSSLGSEKSKLEANLTFYEVMGGDSEYLVINGIGIKPGDSFIFYHSDHETASSSCGNVYKNLGFFSKDEKKGNISHHLSGVTNNNNNKEVFGGLIFSCCHRGESFFGLPNVDSQPFCKNFPRVPVAGVFCGGEIGRASSSLIIKEDDEEESPARCCLHVYSTVYLVMSIVPASSHP</sequence>
<feature type="region of interest" description="Disordered" evidence="1">
    <location>
        <begin position="1"/>
        <end position="22"/>
    </location>
</feature>
<dbReference type="GO" id="GO:0000209">
    <property type="term" value="P:protein polyubiquitination"/>
    <property type="evidence" value="ECO:0007669"/>
    <property type="project" value="TreeGrafter"/>
</dbReference>
<dbReference type="InParanoid" id="A0A1Q3DJ51"/>
<dbReference type="InterPro" id="IPR036047">
    <property type="entry name" value="F-box-like_dom_sf"/>
</dbReference>
<evidence type="ECO:0000259" key="2">
    <source>
        <dbReference type="SMART" id="SM01204"/>
    </source>
</evidence>
<evidence type="ECO:0000313" key="3">
    <source>
        <dbReference type="EMBL" id="GAV92462.1"/>
    </source>
</evidence>
<dbReference type="PANTHER" id="PTHR14939">
    <property type="entry name" value="F-BOX ONLY PROTEIN 22"/>
    <property type="match status" value="1"/>
</dbReference>
<dbReference type="Pfam" id="PF00646">
    <property type="entry name" value="F-box"/>
    <property type="match status" value="1"/>
</dbReference>
<dbReference type="SUPFAM" id="SSF81383">
    <property type="entry name" value="F-box domain"/>
    <property type="match status" value="1"/>
</dbReference>
<dbReference type="FunCoup" id="A0A1Q3DJ51">
    <property type="interactions" value="433"/>
</dbReference>
<dbReference type="STRING" id="3775.A0A1Q3DJ51"/>
<proteinExistence type="predicted"/>
<accession>A0A1Q3DJ51</accession>
<dbReference type="Proteomes" id="UP000187406">
    <property type="component" value="Unassembled WGS sequence"/>
</dbReference>
<reference evidence="4" key="1">
    <citation type="submission" date="2016-04" db="EMBL/GenBank/DDBJ databases">
        <title>Cephalotus genome sequencing.</title>
        <authorList>
            <person name="Fukushima K."/>
            <person name="Hasebe M."/>
            <person name="Fang X."/>
        </authorList>
    </citation>
    <scope>NUCLEOTIDE SEQUENCE [LARGE SCALE GENOMIC DNA]</scope>
    <source>
        <strain evidence="4">cv. St1</strain>
    </source>
</reference>
<dbReference type="OrthoDB" id="509497at2759"/>
<feature type="domain" description="FIST C-domain" evidence="2">
    <location>
        <begin position="346"/>
        <end position="507"/>
    </location>
</feature>
<dbReference type="Pfam" id="PF10442">
    <property type="entry name" value="FIST_C"/>
    <property type="match status" value="1"/>
</dbReference>
<feature type="compositionally biased region" description="Basic residues" evidence="1">
    <location>
        <begin position="1"/>
        <end position="21"/>
    </location>
</feature>